<keyword evidence="2" id="KW-0808">Transferase</keyword>
<dbReference type="PANTHER" id="PTHR47447">
    <property type="entry name" value="OS03G0856100 PROTEIN"/>
    <property type="match status" value="1"/>
</dbReference>
<dbReference type="PROSITE" id="PS51682">
    <property type="entry name" value="SAM_OMT_I"/>
    <property type="match status" value="1"/>
</dbReference>
<dbReference type="InterPro" id="IPR002935">
    <property type="entry name" value="SAM_O-MeTrfase"/>
</dbReference>
<dbReference type="InterPro" id="IPR029063">
    <property type="entry name" value="SAM-dependent_MTases_sf"/>
</dbReference>
<dbReference type="Pfam" id="PF13812">
    <property type="entry name" value="PPR_3"/>
    <property type="match status" value="1"/>
</dbReference>
<keyword evidence="8" id="KW-1185">Reference proteome</keyword>
<feature type="repeat" description="PPR" evidence="6">
    <location>
        <begin position="215"/>
        <end position="249"/>
    </location>
</feature>
<dbReference type="SUPFAM" id="SSF53335">
    <property type="entry name" value="S-adenosyl-L-methionine-dependent methyltransferases"/>
    <property type="match status" value="1"/>
</dbReference>
<feature type="repeat" description="PPR" evidence="6">
    <location>
        <begin position="145"/>
        <end position="179"/>
    </location>
</feature>
<evidence type="ECO:0000256" key="5">
    <source>
        <dbReference type="ARBA" id="ARBA00023453"/>
    </source>
</evidence>
<dbReference type="PROSITE" id="PS51375">
    <property type="entry name" value="PPR"/>
    <property type="match status" value="4"/>
</dbReference>
<dbReference type="Gene3D" id="3.40.50.150">
    <property type="entry name" value="Vaccinia Virus protein VP39"/>
    <property type="match status" value="1"/>
</dbReference>
<organism evidence="7 8">
    <name type="scientific">Symbiodinium natans</name>
    <dbReference type="NCBI Taxonomy" id="878477"/>
    <lineage>
        <taxon>Eukaryota</taxon>
        <taxon>Sar</taxon>
        <taxon>Alveolata</taxon>
        <taxon>Dinophyceae</taxon>
        <taxon>Suessiales</taxon>
        <taxon>Symbiodiniaceae</taxon>
        <taxon>Symbiodinium</taxon>
    </lineage>
</organism>
<evidence type="ECO:0000256" key="6">
    <source>
        <dbReference type="PROSITE-ProRule" id="PRU00708"/>
    </source>
</evidence>
<dbReference type="AlphaFoldDB" id="A0A812N256"/>
<name>A0A812N256_9DINO</name>
<comment type="similarity">
    <text evidence="5">Belongs to the class I-like SAM-binding methyltransferase superfamily. Cation-dependent O-methyltransferase family.</text>
</comment>
<dbReference type="GO" id="GO:0008171">
    <property type="term" value="F:O-methyltransferase activity"/>
    <property type="evidence" value="ECO:0007669"/>
    <property type="project" value="InterPro"/>
</dbReference>
<dbReference type="GO" id="GO:0032259">
    <property type="term" value="P:methylation"/>
    <property type="evidence" value="ECO:0007669"/>
    <property type="project" value="UniProtKB-KW"/>
</dbReference>
<feature type="repeat" description="PPR" evidence="6">
    <location>
        <begin position="43"/>
        <end position="77"/>
    </location>
</feature>
<keyword evidence="4" id="KW-0677">Repeat</keyword>
<evidence type="ECO:0000256" key="3">
    <source>
        <dbReference type="ARBA" id="ARBA00022691"/>
    </source>
</evidence>
<feature type="repeat" description="PPR" evidence="6">
    <location>
        <begin position="110"/>
        <end position="144"/>
    </location>
</feature>
<protein>
    <submittedName>
        <fullName evidence="7">PTAC2 protein</fullName>
    </submittedName>
</protein>
<proteinExistence type="inferred from homology"/>
<evidence type="ECO:0000256" key="2">
    <source>
        <dbReference type="ARBA" id="ARBA00022679"/>
    </source>
</evidence>
<keyword evidence="1" id="KW-0489">Methyltransferase</keyword>
<sequence>MESGASPDVVGWTQRITAVGRSQQWQLAVHLLTEMQTFRAWPNEITFGACMSACARASRWQSSLQLMVSLRKARLQPNTVIYNTALAACEKASQWAASLQLFGSSGGAPDLITYNSLISTMGRPSRWRSALSLVEAAKAAGFEPDRITLNAAMNACSRAGCWEWALTLLHDMLRTGPAPCIADFNVAISAMDEASQWERAQTLLLDAEASALDADIVTHTSMVSALGSGKQWEAALGLLLAIIERRFQPQLQTYNVALSAVRRAHAWRHCMCTAETLSAAGLHRDIITQNELVRASALAGQWQCAHSLLRGVGDMSCQPTRITFNAALQGFQFGQGVDLAIQLLDDMQNLRLSREPVDFSPVILGLVAADRVTDALQVLDSMLVGACGKGLYDIVTEFPEQDRRALTCLRRTKALPAVAACLTELLAACERAEPGTRTELALLKLLSLGVDYAEHTEDGEFATGEMDGGDVAHEELLQLVRSLAPVGLAARLAACGRGSEASLLLWDMLAAPTSPSDVPGEALSRRAALSLQAKLCRRPLVYLPTLPPWSATFLAMPPKRSYARELSLLRYVLMKAKPGSPASVCEAVEAHSRRVLGAEGMWSKFAGGGKADCLVAAAAGSAADSPVLEIGTYCGYATLRLVQSLPHAQIISLESDPMMVVVARAFLALSGRVAEQVDVRTGHSRSLLPTLSASFGLVFMDIWGSQYIETCQELDSLGLLRPRATVVADNVLETGAILYLWHVANPAADFRTQVLTVEFTSPGRAGSPGVEEDWLTVSVARPKSHEASKGPNGPKPPPQVLEAHRASERMREMVFSPGHSVTAKERSAFCAKLKGLVCSALPHVEPL</sequence>
<evidence type="ECO:0000256" key="4">
    <source>
        <dbReference type="ARBA" id="ARBA00022737"/>
    </source>
</evidence>
<dbReference type="OrthoDB" id="186626at2759"/>
<evidence type="ECO:0000256" key="1">
    <source>
        <dbReference type="ARBA" id="ARBA00022603"/>
    </source>
</evidence>
<evidence type="ECO:0000313" key="8">
    <source>
        <dbReference type="Proteomes" id="UP000604046"/>
    </source>
</evidence>
<dbReference type="Gene3D" id="1.25.40.10">
    <property type="entry name" value="Tetratricopeptide repeat domain"/>
    <property type="match status" value="3"/>
</dbReference>
<dbReference type="InterPro" id="IPR011990">
    <property type="entry name" value="TPR-like_helical_dom_sf"/>
</dbReference>
<accession>A0A812N256</accession>
<dbReference type="Proteomes" id="UP000604046">
    <property type="component" value="Unassembled WGS sequence"/>
</dbReference>
<comment type="caution">
    <text evidence="7">The sequence shown here is derived from an EMBL/GenBank/DDBJ whole genome shotgun (WGS) entry which is preliminary data.</text>
</comment>
<dbReference type="NCBIfam" id="TIGR00756">
    <property type="entry name" value="PPR"/>
    <property type="match status" value="1"/>
</dbReference>
<dbReference type="CDD" id="cd02440">
    <property type="entry name" value="AdoMet_MTases"/>
    <property type="match status" value="1"/>
</dbReference>
<gene>
    <name evidence="7" type="primary">PTAC2</name>
    <name evidence="7" type="ORF">SNAT2548_LOCUS15021</name>
</gene>
<dbReference type="InterPro" id="IPR002885">
    <property type="entry name" value="PPR_rpt"/>
</dbReference>
<dbReference type="EMBL" id="CAJNDS010001835">
    <property type="protein sequence ID" value="CAE7283461.1"/>
    <property type="molecule type" value="Genomic_DNA"/>
</dbReference>
<dbReference type="Pfam" id="PF01596">
    <property type="entry name" value="Methyltransf_3"/>
    <property type="match status" value="1"/>
</dbReference>
<dbReference type="PANTHER" id="PTHR47447:SF17">
    <property type="entry name" value="OS12G0638900 PROTEIN"/>
    <property type="match status" value="1"/>
</dbReference>
<keyword evidence="3" id="KW-0949">S-adenosyl-L-methionine</keyword>
<reference evidence="7" key="1">
    <citation type="submission" date="2021-02" db="EMBL/GenBank/DDBJ databases">
        <authorList>
            <person name="Dougan E. K."/>
            <person name="Rhodes N."/>
            <person name="Thang M."/>
            <person name="Chan C."/>
        </authorList>
    </citation>
    <scope>NUCLEOTIDE SEQUENCE</scope>
</reference>
<evidence type="ECO:0000313" key="7">
    <source>
        <dbReference type="EMBL" id="CAE7283461.1"/>
    </source>
</evidence>
<dbReference type="Pfam" id="PF01535">
    <property type="entry name" value="PPR"/>
    <property type="match status" value="2"/>
</dbReference>